<dbReference type="GO" id="GO:0009425">
    <property type="term" value="C:bacterial-type flagellum basal body"/>
    <property type="evidence" value="ECO:0007669"/>
    <property type="project" value="UniProtKB-SubCell"/>
</dbReference>
<keyword evidence="5 10" id="KW-0812">Transmembrane</keyword>
<dbReference type="GO" id="GO:0005886">
    <property type="term" value="C:plasma membrane"/>
    <property type="evidence" value="ECO:0007669"/>
    <property type="project" value="UniProtKB-SubCell"/>
</dbReference>
<dbReference type="AlphaFoldDB" id="A0A285NLQ0"/>
<evidence type="ECO:0000256" key="3">
    <source>
        <dbReference type="ARBA" id="ARBA00021717"/>
    </source>
</evidence>
<keyword evidence="8 10" id="KW-0975">Bacterial flagellum</keyword>
<keyword evidence="11" id="KW-0966">Cell projection</keyword>
<keyword evidence="6 10" id="KW-1133">Transmembrane helix</keyword>
<dbReference type="EMBL" id="OBEL01000001">
    <property type="protein sequence ID" value="SNZ08786.1"/>
    <property type="molecule type" value="Genomic_DNA"/>
</dbReference>
<dbReference type="InterPro" id="IPR006303">
    <property type="entry name" value="FliR"/>
</dbReference>
<keyword evidence="11" id="KW-0969">Cilium</keyword>
<keyword evidence="11" id="KW-0282">Flagellum</keyword>
<dbReference type="PRINTS" id="PR00953">
    <property type="entry name" value="TYPE3IMRPROT"/>
</dbReference>
<comment type="subcellular location">
    <subcellularLocation>
        <location evidence="10">Cell membrane</location>
        <topology evidence="10">Multi-pass membrane protein</topology>
    </subcellularLocation>
    <subcellularLocation>
        <location evidence="10">Bacterial flagellum basal body</location>
    </subcellularLocation>
</comment>
<dbReference type="RefSeq" id="WP_097152925.1">
    <property type="nucleotide sequence ID" value="NZ_OBEL01000001.1"/>
</dbReference>
<gene>
    <name evidence="11" type="ORF">SAMN06265368_1813</name>
</gene>
<proteinExistence type="inferred from homology"/>
<dbReference type="InterPro" id="IPR002010">
    <property type="entry name" value="T3SS_IM_R"/>
</dbReference>
<dbReference type="Proteomes" id="UP000219439">
    <property type="component" value="Unassembled WGS sequence"/>
</dbReference>
<dbReference type="GO" id="GO:0006605">
    <property type="term" value="P:protein targeting"/>
    <property type="evidence" value="ECO:0007669"/>
    <property type="project" value="UniProtKB-UniRule"/>
</dbReference>
<keyword evidence="4 10" id="KW-1003">Cell membrane</keyword>
<evidence type="ECO:0000256" key="8">
    <source>
        <dbReference type="ARBA" id="ARBA00023143"/>
    </source>
</evidence>
<evidence type="ECO:0000256" key="1">
    <source>
        <dbReference type="ARBA" id="ARBA00002578"/>
    </source>
</evidence>
<accession>A0A285NLQ0</accession>
<feature type="transmembrane region" description="Helical" evidence="10">
    <location>
        <begin position="37"/>
        <end position="55"/>
    </location>
</feature>
<dbReference type="PANTHER" id="PTHR30065:SF8">
    <property type="entry name" value="FLAGELLAR BIOSYNTHETIC PROTEIN FLIR"/>
    <property type="match status" value="1"/>
</dbReference>
<keyword evidence="7 10" id="KW-0472">Membrane</keyword>
<evidence type="ECO:0000313" key="12">
    <source>
        <dbReference type="Proteomes" id="UP000219439"/>
    </source>
</evidence>
<comment type="similarity">
    <text evidence="2 10">Belongs to the FliR/MopE/SpaR family.</text>
</comment>
<protein>
    <recommendedName>
        <fullName evidence="3 9">Flagellar biosynthetic protein FliR</fullName>
    </recommendedName>
</protein>
<organism evidence="11 12">
    <name type="scientific">Cohaesibacter gelatinilyticus</name>
    <dbReference type="NCBI Taxonomy" id="372072"/>
    <lineage>
        <taxon>Bacteria</taxon>
        <taxon>Pseudomonadati</taxon>
        <taxon>Pseudomonadota</taxon>
        <taxon>Alphaproteobacteria</taxon>
        <taxon>Hyphomicrobiales</taxon>
        <taxon>Cohaesibacteraceae</taxon>
    </lineage>
</organism>
<evidence type="ECO:0000256" key="5">
    <source>
        <dbReference type="ARBA" id="ARBA00022692"/>
    </source>
</evidence>
<dbReference type="GO" id="GO:0044780">
    <property type="term" value="P:bacterial-type flagellum assembly"/>
    <property type="evidence" value="ECO:0007669"/>
    <property type="project" value="UniProtKB-UniRule"/>
</dbReference>
<evidence type="ECO:0000256" key="10">
    <source>
        <dbReference type="RuleBase" id="RU362071"/>
    </source>
</evidence>
<feature type="transmembrane region" description="Helical" evidence="10">
    <location>
        <begin position="212"/>
        <end position="240"/>
    </location>
</feature>
<dbReference type="Pfam" id="PF01311">
    <property type="entry name" value="Bac_export_1"/>
    <property type="match status" value="1"/>
</dbReference>
<dbReference type="OrthoDB" id="9779817at2"/>
<feature type="transmembrane region" description="Helical" evidence="10">
    <location>
        <begin position="12"/>
        <end position="31"/>
    </location>
</feature>
<feature type="transmembrane region" description="Helical" evidence="10">
    <location>
        <begin position="170"/>
        <end position="200"/>
    </location>
</feature>
<dbReference type="PANTHER" id="PTHR30065">
    <property type="entry name" value="FLAGELLAR BIOSYNTHETIC PROTEIN FLIR"/>
    <property type="match status" value="1"/>
</dbReference>
<sequence>MLIEILPQTAFIFMLIFARIGTLFMVLPAFSERGVPVRVRLAIALTTSLMMYPLVSEQFAQVPSTLYGALAAMGKEIVVALLIGLSIKLVTSALQIAATTIAFQLGLSFAMGPDMSTGGQTVTLGTFMSVLAVTLIFVTDLHYVMIAAMYDSYELFPVNEMPPIGDIAQFASETVAGAFLVGTKIAAPFIVYGLLFYFGLGLLSRLMPQLQVFFIAMPANIGIGLLLFMILCTTLMTWYLGHLEEVLGRFIAS</sequence>
<feature type="transmembrane region" description="Helical" evidence="10">
    <location>
        <begin position="93"/>
        <end position="112"/>
    </location>
</feature>
<dbReference type="NCBIfam" id="TIGR01400">
    <property type="entry name" value="fliR"/>
    <property type="match status" value="1"/>
</dbReference>
<reference evidence="11 12" key="1">
    <citation type="submission" date="2017-09" db="EMBL/GenBank/DDBJ databases">
        <authorList>
            <person name="Ehlers B."/>
            <person name="Leendertz F.H."/>
        </authorList>
    </citation>
    <scope>NUCLEOTIDE SEQUENCE [LARGE SCALE GENOMIC DNA]</scope>
    <source>
        <strain evidence="11 12">DSM 18289</strain>
    </source>
</reference>
<evidence type="ECO:0000256" key="2">
    <source>
        <dbReference type="ARBA" id="ARBA00009772"/>
    </source>
</evidence>
<feature type="transmembrane region" description="Helical" evidence="10">
    <location>
        <begin position="124"/>
        <end position="150"/>
    </location>
</feature>
<evidence type="ECO:0000256" key="7">
    <source>
        <dbReference type="ARBA" id="ARBA00023136"/>
    </source>
</evidence>
<evidence type="ECO:0000256" key="4">
    <source>
        <dbReference type="ARBA" id="ARBA00022475"/>
    </source>
</evidence>
<evidence type="ECO:0000313" key="11">
    <source>
        <dbReference type="EMBL" id="SNZ08786.1"/>
    </source>
</evidence>
<evidence type="ECO:0000256" key="9">
    <source>
        <dbReference type="NCBIfam" id="TIGR01400"/>
    </source>
</evidence>
<evidence type="ECO:0000256" key="6">
    <source>
        <dbReference type="ARBA" id="ARBA00022989"/>
    </source>
</evidence>
<name>A0A285NLQ0_9HYPH</name>
<feature type="transmembrane region" description="Helical" evidence="10">
    <location>
        <begin position="67"/>
        <end position="87"/>
    </location>
</feature>
<keyword evidence="12" id="KW-1185">Reference proteome</keyword>
<comment type="function">
    <text evidence="1 10">Role in flagellar biosynthesis.</text>
</comment>